<dbReference type="HOGENOM" id="CLU_2091675_0_0_11"/>
<evidence type="ECO:0000313" key="3">
    <source>
        <dbReference type="Proteomes" id="UP000013968"/>
    </source>
</evidence>
<dbReference type="EMBL" id="CP003410">
    <property type="protein sequence ID" value="AGM03075.1"/>
    <property type="molecule type" value="Genomic_DNA"/>
</dbReference>
<reference evidence="2 3" key="1">
    <citation type="journal article" date="2013" name="BMC Genomics">
        <title>ContigScape: a Cytoscape plugin facilitating microbial genome gap closing.</title>
        <authorList>
            <person name="Tang B."/>
            <person name="Wang Q."/>
            <person name="Yang M."/>
            <person name="Xie F."/>
            <person name="Zhu Y."/>
            <person name="Zhuo Y."/>
            <person name="Wang S."/>
            <person name="Gao H."/>
            <person name="Ding X."/>
            <person name="Zhang L."/>
            <person name="Zhao G."/>
            <person name="Zheng H."/>
        </authorList>
    </citation>
    <scope>NUCLEOTIDE SEQUENCE [LARGE SCALE GENOMIC DNA]</scope>
    <source>
        <strain evidence="2 3">HCCB10007</strain>
    </source>
</reference>
<dbReference type="Proteomes" id="UP000013968">
    <property type="component" value="Chromosome"/>
</dbReference>
<dbReference type="AlphaFoldDB" id="R4SJT2"/>
<keyword evidence="1" id="KW-0732">Signal</keyword>
<protein>
    <submittedName>
        <fullName evidence="2">Uncharacterized protein</fullName>
    </submittedName>
</protein>
<accession>R4SJT2</accession>
<feature type="chain" id="PRO_5004370664" evidence="1">
    <location>
        <begin position="26"/>
        <end position="116"/>
    </location>
</feature>
<feature type="signal peptide" evidence="1">
    <location>
        <begin position="1"/>
        <end position="25"/>
    </location>
</feature>
<evidence type="ECO:0000313" key="2">
    <source>
        <dbReference type="EMBL" id="AGM03075.1"/>
    </source>
</evidence>
<keyword evidence="3" id="KW-1185">Reference proteome</keyword>
<dbReference type="PATRIC" id="fig|1156913.3.peg.496"/>
<name>R4SJT2_9PSEU</name>
<sequence>MIMKSLVLVAALGAVALGFPGTAAAATSFEVCTPAGCAVQSVRGTVDRGTVVATVSDSSPVSALTAEFSVSPPGVRTRVVVDDGVKRAMFRLPVGATQLIVTACGAGGCASKSIPL</sequence>
<evidence type="ECO:0000256" key="1">
    <source>
        <dbReference type="SAM" id="SignalP"/>
    </source>
</evidence>
<gene>
    <name evidence="2" type="ORF">AORI_0486</name>
</gene>
<proteinExistence type="predicted"/>
<dbReference type="KEGG" id="aoi:AORI_0486"/>
<organism evidence="2 3">
    <name type="scientific">Amycolatopsis keratiniphila</name>
    <dbReference type="NCBI Taxonomy" id="129921"/>
    <lineage>
        <taxon>Bacteria</taxon>
        <taxon>Bacillati</taxon>
        <taxon>Actinomycetota</taxon>
        <taxon>Actinomycetes</taxon>
        <taxon>Pseudonocardiales</taxon>
        <taxon>Pseudonocardiaceae</taxon>
        <taxon>Amycolatopsis</taxon>
        <taxon>Amycolatopsis japonica group</taxon>
    </lineage>
</organism>